<dbReference type="Gramene" id="TKW32371">
    <property type="protein sequence ID" value="TKW32371"/>
    <property type="gene ID" value="SEVIR_2G164966v2"/>
</dbReference>
<feature type="region of interest" description="Disordered" evidence="1">
    <location>
        <begin position="7"/>
        <end position="37"/>
    </location>
</feature>
<evidence type="ECO:0000313" key="2">
    <source>
        <dbReference type="EMBL" id="TKW32371.1"/>
    </source>
</evidence>
<evidence type="ECO:0000256" key="1">
    <source>
        <dbReference type="SAM" id="MobiDB-lite"/>
    </source>
</evidence>
<dbReference type="AlphaFoldDB" id="A0A4U6VRB0"/>
<dbReference type="EMBL" id="CM016553">
    <property type="protein sequence ID" value="TKW32371.1"/>
    <property type="molecule type" value="Genomic_DNA"/>
</dbReference>
<dbReference type="Proteomes" id="UP000298652">
    <property type="component" value="Chromosome 2"/>
</dbReference>
<accession>A0A4U6VRB0</accession>
<proteinExistence type="predicted"/>
<keyword evidence="3" id="KW-1185">Reference proteome</keyword>
<reference evidence="2" key="1">
    <citation type="submission" date="2019-03" db="EMBL/GenBank/DDBJ databases">
        <title>WGS assembly of Setaria viridis.</title>
        <authorList>
            <person name="Huang P."/>
            <person name="Jenkins J."/>
            <person name="Grimwood J."/>
            <person name="Barry K."/>
            <person name="Healey A."/>
            <person name="Mamidi S."/>
            <person name="Sreedasyam A."/>
            <person name="Shu S."/>
            <person name="Feldman M."/>
            <person name="Wu J."/>
            <person name="Yu Y."/>
            <person name="Chen C."/>
            <person name="Johnson J."/>
            <person name="Rokhsar D."/>
            <person name="Baxter I."/>
            <person name="Schmutz J."/>
            <person name="Brutnell T."/>
            <person name="Kellogg E."/>
        </authorList>
    </citation>
    <scope>NUCLEOTIDE SEQUENCE [LARGE SCALE GENOMIC DNA]</scope>
</reference>
<organism evidence="2 3">
    <name type="scientific">Setaria viridis</name>
    <name type="common">Green bristlegrass</name>
    <name type="synonym">Setaria italica subsp. viridis</name>
    <dbReference type="NCBI Taxonomy" id="4556"/>
    <lineage>
        <taxon>Eukaryota</taxon>
        <taxon>Viridiplantae</taxon>
        <taxon>Streptophyta</taxon>
        <taxon>Embryophyta</taxon>
        <taxon>Tracheophyta</taxon>
        <taxon>Spermatophyta</taxon>
        <taxon>Magnoliopsida</taxon>
        <taxon>Liliopsida</taxon>
        <taxon>Poales</taxon>
        <taxon>Poaceae</taxon>
        <taxon>PACMAD clade</taxon>
        <taxon>Panicoideae</taxon>
        <taxon>Panicodae</taxon>
        <taxon>Paniceae</taxon>
        <taxon>Cenchrinae</taxon>
        <taxon>Setaria</taxon>
    </lineage>
</organism>
<gene>
    <name evidence="2" type="ORF">SEVIR_2G164966v2</name>
</gene>
<sequence length="84" mass="9069">MCGRAVRAAVAAAPSDSPQSTHELRRTPQEGTPLALAPRAPNASLKDATFGSYGNWQGNRIGLSPRRAWMPRLRIIITLDGDDD</sequence>
<name>A0A4U6VRB0_SETVI</name>
<evidence type="ECO:0000313" key="3">
    <source>
        <dbReference type="Proteomes" id="UP000298652"/>
    </source>
</evidence>
<protein>
    <submittedName>
        <fullName evidence="2">Uncharacterized protein</fullName>
    </submittedName>
</protein>